<dbReference type="PANTHER" id="PTHR12601:SF6">
    <property type="entry name" value="CLUSTERED MITOCHONDRIA PROTEIN HOMOLOG"/>
    <property type="match status" value="1"/>
</dbReference>
<dbReference type="SUPFAM" id="SSF50729">
    <property type="entry name" value="PH domain-like"/>
    <property type="match status" value="1"/>
</dbReference>
<dbReference type="InterPro" id="IPR011993">
    <property type="entry name" value="PH-like_dom_sf"/>
</dbReference>
<dbReference type="PROSITE" id="PS50003">
    <property type="entry name" value="PH_DOMAIN"/>
    <property type="match status" value="1"/>
</dbReference>
<dbReference type="PANTHER" id="PTHR12601">
    <property type="entry name" value="EUKARYOTIC TRANSLATION INITIATION FACTOR 3 SUBUNIT EIF-3"/>
    <property type="match status" value="1"/>
</dbReference>
<dbReference type="AlphaFoldDB" id="A0A1J4J2U5"/>
<name>A0A1J4J2U5_9EUKA</name>
<gene>
    <name evidence="2" type="ORF">TRFO_11577</name>
</gene>
<dbReference type="Proteomes" id="UP000179807">
    <property type="component" value="Unassembled WGS sequence"/>
</dbReference>
<dbReference type="RefSeq" id="XP_068346913.1">
    <property type="nucleotide sequence ID" value="XM_068496113.1"/>
</dbReference>
<dbReference type="GeneID" id="94830817"/>
<protein>
    <recommendedName>
        <fullName evidence="1">PH domain-containing protein</fullName>
    </recommendedName>
</protein>
<organism evidence="2 3">
    <name type="scientific">Tritrichomonas foetus</name>
    <dbReference type="NCBI Taxonomy" id="1144522"/>
    <lineage>
        <taxon>Eukaryota</taxon>
        <taxon>Metamonada</taxon>
        <taxon>Parabasalia</taxon>
        <taxon>Tritrichomonadida</taxon>
        <taxon>Tritrichomonadidae</taxon>
        <taxon>Tritrichomonas</taxon>
    </lineage>
</organism>
<dbReference type="GO" id="GO:0005737">
    <property type="term" value="C:cytoplasm"/>
    <property type="evidence" value="ECO:0007669"/>
    <property type="project" value="TreeGrafter"/>
</dbReference>
<reference evidence="2" key="1">
    <citation type="submission" date="2016-10" db="EMBL/GenBank/DDBJ databases">
        <authorList>
            <person name="Benchimol M."/>
            <person name="Almeida L.G."/>
            <person name="Vasconcelos A.T."/>
            <person name="Perreira-Neves A."/>
            <person name="Rosa I.A."/>
            <person name="Tasca T."/>
            <person name="Bogo M.R."/>
            <person name="de Souza W."/>
        </authorList>
    </citation>
    <scope>NUCLEOTIDE SEQUENCE [LARGE SCALE GENOMIC DNA]</scope>
    <source>
        <strain evidence="2">K</strain>
    </source>
</reference>
<comment type="caution">
    <text evidence="2">The sequence shown here is derived from an EMBL/GenBank/DDBJ whole genome shotgun (WGS) entry which is preliminary data.</text>
</comment>
<accession>A0A1J4J2U5</accession>
<evidence type="ECO:0000259" key="1">
    <source>
        <dbReference type="PROSITE" id="PS50003"/>
    </source>
</evidence>
<dbReference type="Gene3D" id="2.30.29.30">
    <property type="entry name" value="Pleckstrin-homology domain (PH domain)/Phosphotyrosine-binding domain (PTB)"/>
    <property type="match status" value="1"/>
</dbReference>
<sequence length="787" mass="89808">MEGNLLKKGWFDSWKPRYVRCDDRYIKVFQTKESPLAKTSLLLNGCVVKEIPQSQYNKQFVFSVKADDTKLTLAADTEAQMNTWITYFKRFAKRPSILTTNINRQSSISAASRRSIICSVHSEKPALLFDSNQMAGAFENEFGFSEICLEFLQLLQDHFDNSPNTPIPGIEIKKINAAERKTMKANMKASLSIMKCHIDNIFVPLQCICDDKTGHSFAAKVEFYLPKHRPLSKISKSKITLLGLALGITQEQLDKINFFEDNRGRLWVMNASELEYESKECKLYAKRLDSGALFVYDAPSLNMSMRTHGISMSSLPDIFSKCETQEMKEICMIEMISRSCKQLFRDFIVKDSVAAFFNQVLGTSKKSKDFWENKLIPAIQNKYRIKAKNIVNKQRLLCSLQYHLNVLFNPAKTYNFNNDKPFSSKDVKQFCSTIHHNFIQLSNVVFNKKQDPADLLNKEFYKKAAKVLNERISLLQNLYGDDNDLLYNDILMLLFAHLSSDDTSMAEICYSSISASSNSVALPLSSLFLISKAEDMTSIKQLAEGALSRIYSMVGNNSFIEIEFLKRVAKYSPEYGQIAATKAKQSFGENHPFSLYVSEGSVEDMKKNISAIQDGFGKNSGQLAHYYYSIAERLIDNHQWRESLSFALQSYKIRRATKSERIVYESIQQIAFLYDEMNEEKNAITFYTSLYSYLKQNDDSGMAQLVVLQNILRMYFHLMNREGNDLTSGLSGTGSSMQLKSIVSELESHDPLTYADELFNGNDEKLSCILKFIQLNPESFSAEFGLH</sequence>
<evidence type="ECO:0000313" key="2">
    <source>
        <dbReference type="EMBL" id="OHS93776.1"/>
    </source>
</evidence>
<dbReference type="InterPro" id="IPR027523">
    <property type="entry name" value="CLU_prot"/>
</dbReference>
<dbReference type="EMBL" id="MLAK01001371">
    <property type="protein sequence ID" value="OHS93776.1"/>
    <property type="molecule type" value="Genomic_DNA"/>
</dbReference>
<evidence type="ECO:0000313" key="3">
    <source>
        <dbReference type="Proteomes" id="UP000179807"/>
    </source>
</evidence>
<proteinExistence type="predicted"/>
<dbReference type="SMART" id="SM00233">
    <property type="entry name" value="PH"/>
    <property type="match status" value="1"/>
</dbReference>
<feature type="domain" description="PH" evidence="1">
    <location>
        <begin position="1"/>
        <end position="93"/>
    </location>
</feature>
<dbReference type="Pfam" id="PF00169">
    <property type="entry name" value="PH"/>
    <property type="match status" value="1"/>
</dbReference>
<keyword evidence="3" id="KW-1185">Reference proteome</keyword>
<dbReference type="InterPro" id="IPR001849">
    <property type="entry name" value="PH_domain"/>
</dbReference>
<dbReference type="VEuPathDB" id="TrichDB:TRFO_11577"/>
<dbReference type="InterPro" id="IPR011990">
    <property type="entry name" value="TPR-like_helical_dom_sf"/>
</dbReference>
<dbReference type="Gene3D" id="1.25.40.10">
    <property type="entry name" value="Tetratricopeptide repeat domain"/>
    <property type="match status" value="1"/>
</dbReference>